<evidence type="ECO:0000313" key="5">
    <source>
        <dbReference type="EMBL" id="QHS80604.1"/>
    </source>
</evidence>
<feature type="domain" description="Histidine kinase" evidence="3">
    <location>
        <begin position="148"/>
        <end position="392"/>
    </location>
</feature>
<name>A0A6C0ALB6_9ZZZZ</name>
<dbReference type="InterPro" id="IPR011006">
    <property type="entry name" value="CheY-like_superfamily"/>
</dbReference>
<dbReference type="PANTHER" id="PTHR45339">
    <property type="entry name" value="HYBRID SIGNAL TRANSDUCTION HISTIDINE KINASE J"/>
    <property type="match status" value="1"/>
</dbReference>
<protein>
    <recommendedName>
        <fullName evidence="6">Histidine kinase</fullName>
    </recommendedName>
</protein>
<feature type="domain" description="Response regulatory" evidence="4">
    <location>
        <begin position="557"/>
        <end position="678"/>
    </location>
</feature>
<dbReference type="InterPro" id="IPR003594">
    <property type="entry name" value="HATPase_dom"/>
</dbReference>
<dbReference type="FunFam" id="3.30.565.10:FF:000030">
    <property type="entry name" value="Ethylene receptor 1"/>
    <property type="match status" value="1"/>
</dbReference>
<dbReference type="Pfam" id="PF00512">
    <property type="entry name" value="HisKA"/>
    <property type="match status" value="1"/>
</dbReference>
<dbReference type="PANTHER" id="PTHR45339:SF1">
    <property type="entry name" value="HYBRID SIGNAL TRANSDUCTION HISTIDINE KINASE J"/>
    <property type="match status" value="1"/>
</dbReference>
<dbReference type="SUPFAM" id="SSF52172">
    <property type="entry name" value="CheY-like"/>
    <property type="match status" value="2"/>
</dbReference>
<dbReference type="EMBL" id="MN740715">
    <property type="protein sequence ID" value="QHS80660.1"/>
    <property type="molecule type" value="Genomic_DNA"/>
</dbReference>
<dbReference type="SUPFAM" id="SSF55785">
    <property type="entry name" value="PYP-like sensor domain (PAS domain)"/>
    <property type="match status" value="1"/>
</dbReference>
<dbReference type="SMART" id="SM00387">
    <property type="entry name" value="HATPase_c"/>
    <property type="match status" value="1"/>
</dbReference>
<dbReference type="GO" id="GO:0000155">
    <property type="term" value="F:phosphorelay sensor kinase activity"/>
    <property type="evidence" value="ECO:0007669"/>
    <property type="project" value="InterPro"/>
</dbReference>
<dbReference type="InterPro" id="IPR003661">
    <property type="entry name" value="HisK_dim/P_dom"/>
</dbReference>
<dbReference type="PROSITE" id="PS50109">
    <property type="entry name" value="HIS_KIN"/>
    <property type="match status" value="1"/>
</dbReference>
<evidence type="ECO:0008006" key="6">
    <source>
        <dbReference type="Google" id="ProtNLM"/>
    </source>
</evidence>
<dbReference type="Pfam" id="PF02518">
    <property type="entry name" value="HATPase_c"/>
    <property type="match status" value="1"/>
</dbReference>
<dbReference type="Gene3D" id="3.30.450.20">
    <property type="entry name" value="PAS domain"/>
    <property type="match status" value="1"/>
</dbReference>
<dbReference type="PRINTS" id="PR00344">
    <property type="entry name" value="BCTRLSENSOR"/>
</dbReference>
<accession>A0A6C0ALB6</accession>
<dbReference type="Gene3D" id="3.40.50.2300">
    <property type="match status" value="2"/>
</dbReference>
<dbReference type="PROSITE" id="PS50110">
    <property type="entry name" value="RESPONSE_REGULATORY"/>
    <property type="match status" value="2"/>
</dbReference>
<dbReference type="SUPFAM" id="SSF55874">
    <property type="entry name" value="ATPase domain of HSP90 chaperone/DNA topoisomerase II/histidine kinase"/>
    <property type="match status" value="1"/>
</dbReference>
<dbReference type="SUPFAM" id="SSF47384">
    <property type="entry name" value="Homodimeric domain of signal transducing histidine kinase"/>
    <property type="match status" value="1"/>
</dbReference>
<dbReference type="InterPro" id="IPR035965">
    <property type="entry name" value="PAS-like_dom_sf"/>
</dbReference>
<dbReference type="InterPro" id="IPR001789">
    <property type="entry name" value="Sig_transdc_resp-reg_receiver"/>
</dbReference>
<feature type="domain" description="Response regulatory" evidence="4">
    <location>
        <begin position="416"/>
        <end position="531"/>
    </location>
</feature>
<sequence>MTDITNLIFDNIPLGILNFNSKGKCFYANKFMYNIFGLNFLKDININFCKLFKESIHKDDIQKELNICDNFLFSLQNTESISRIYNKQKSEYRYTLIKRVFLKQIEEKLHYIYVFQDIHEKKQLESQLKTQNLKNTTLHKDDLSLLLNMSHQIRTPLNGIIGMLTLLEDTNLSTNQLDYISMVKECSFNLITIINDILDFSKLQNNKITLNIDQVNIKECISIVNNIVLPKIYEKGLKYNFKIDSSIPHYINVDQIRLEQIILNLLTNAIKFTNTGNISINIYTISLDKYTFLKDKYCLDYNTIDGIQNIKLYIRFDINDTGCGIDSSDYNKLFKSFNQFNLNNISSQIYDSTGLGLTLCKELLKLMNGFIWLDNSSLNKGSTFSFVIPIEHKYINESINEQINESIDDSILKDLCVLIIDDNLHNRISLTGMVTKWGMKAYAFGNCEEALCYTQLYKFDIGLIDSYMPEMNGINFAIKLREQKESFNNNIPLISLSSSDDNITNSLNYFKAFLLKPIKESELKNKCMSVINSLHQHTQSQHKQDNNIEEYYKDQIKILVVEDNLVNSRILVKFIEKLGYNNITTARNGQQCLDLFLTNDYDIIFMDIKMPIMDGDVALQKILQYEKDNTNKKNPFIVSISAYSNKEDKDKYLQIGFNDYIIKPINMSNLESIFTNYFNNSLL</sequence>
<dbReference type="CDD" id="cd00156">
    <property type="entry name" value="REC"/>
    <property type="match status" value="1"/>
</dbReference>
<dbReference type="InterPro" id="IPR005467">
    <property type="entry name" value="His_kinase_dom"/>
</dbReference>
<evidence type="ECO:0000259" key="3">
    <source>
        <dbReference type="PROSITE" id="PS50109"/>
    </source>
</evidence>
<dbReference type="InterPro" id="IPR004358">
    <property type="entry name" value="Sig_transdc_His_kin-like_C"/>
</dbReference>
<keyword evidence="1" id="KW-0597">Phosphoprotein</keyword>
<evidence type="ECO:0000256" key="2">
    <source>
        <dbReference type="ARBA" id="ARBA00023012"/>
    </source>
</evidence>
<dbReference type="Gene3D" id="1.10.287.130">
    <property type="match status" value="1"/>
</dbReference>
<dbReference type="CDD" id="cd17546">
    <property type="entry name" value="REC_hyHK_CKI1_RcsC-like"/>
    <property type="match status" value="1"/>
</dbReference>
<reference evidence="5" key="1">
    <citation type="journal article" date="2020" name="Nature">
        <title>Giant virus diversity and host interactions through global metagenomics.</title>
        <authorList>
            <person name="Schulz F."/>
            <person name="Roux S."/>
            <person name="Paez-Espino D."/>
            <person name="Jungbluth S."/>
            <person name="Walsh D.A."/>
            <person name="Denef V.J."/>
            <person name="McMahon K.D."/>
            <person name="Konstantinidis K.T."/>
            <person name="Eloe-Fadrosh E.A."/>
            <person name="Kyrpides N.C."/>
            <person name="Woyke T."/>
        </authorList>
    </citation>
    <scope>NUCLEOTIDE SEQUENCE</scope>
    <source>
        <strain evidence="5">GVMAG-S-1091796-13</strain>
    </source>
</reference>
<dbReference type="Gene3D" id="3.30.565.10">
    <property type="entry name" value="Histidine kinase-like ATPase, C-terminal domain"/>
    <property type="match status" value="1"/>
</dbReference>
<keyword evidence="2" id="KW-0902">Two-component regulatory system</keyword>
<dbReference type="CDD" id="cd00082">
    <property type="entry name" value="HisKA"/>
    <property type="match status" value="1"/>
</dbReference>
<dbReference type="AlphaFoldDB" id="A0A6C0ALB6"/>
<dbReference type="InterPro" id="IPR036097">
    <property type="entry name" value="HisK_dim/P_sf"/>
</dbReference>
<dbReference type="EMBL" id="MN740714">
    <property type="protein sequence ID" value="QHS80604.1"/>
    <property type="molecule type" value="Genomic_DNA"/>
</dbReference>
<organism evidence="5">
    <name type="scientific">viral metagenome</name>
    <dbReference type="NCBI Taxonomy" id="1070528"/>
    <lineage>
        <taxon>unclassified sequences</taxon>
        <taxon>metagenomes</taxon>
        <taxon>organismal metagenomes</taxon>
    </lineage>
</organism>
<dbReference type="Pfam" id="PF00072">
    <property type="entry name" value="Response_reg"/>
    <property type="match status" value="2"/>
</dbReference>
<evidence type="ECO:0000256" key="1">
    <source>
        <dbReference type="ARBA" id="ARBA00022553"/>
    </source>
</evidence>
<evidence type="ECO:0000259" key="4">
    <source>
        <dbReference type="PROSITE" id="PS50110"/>
    </source>
</evidence>
<dbReference type="SMART" id="SM00448">
    <property type="entry name" value="REC"/>
    <property type="match status" value="2"/>
</dbReference>
<dbReference type="SMART" id="SM00388">
    <property type="entry name" value="HisKA"/>
    <property type="match status" value="1"/>
</dbReference>
<dbReference type="InterPro" id="IPR036890">
    <property type="entry name" value="HATPase_C_sf"/>
</dbReference>
<proteinExistence type="predicted"/>